<evidence type="ECO:0000313" key="8">
    <source>
        <dbReference type="Proteomes" id="UP001147653"/>
    </source>
</evidence>
<feature type="transmembrane region" description="Helical" evidence="6">
    <location>
        <begin position="382"/>
        <end position="400"/>
    </location>
</feature>
<sequence>MTAVPAPKAPAPKAGKRDAALLSIGTVASGLLAYAFNVLAARALGPEAFAAIGALWAGMFLIAVLLFRPLEQTVSRTVADLVARGADARAAVRTTAWLGGGVAVAACLACVAAWGPITDGLFGGRDELTVALVAGLAGYALSYFARGLAGGVRWFGGYGLVLLADGGIRLLVALPLLVWASTTLAAIAIAAAAVGGALAPLLSRDRGILLEVNGGSTEHAPFKLGAAARFAAPAAVMAGCEQILLSGGPLIVLIRGGEDAAATAGVLFAAALLVRAPVFLFQGVAASLLANFTTYRAQGDHARLHAATVKVALICAGIAVLGALGALAVGPLAMDLLYGAGFEATRGDLALLSLGIGGFLAASTFSQALLAADDAGAAAWRWALATLIFIGLQLTLPGAAFTRVSVGFAVAGVLVGVLLLVRVWRAKPAT</sequence>
<feature type="transmembrane region" description="Helical" evidence="6">
    <location>
        <begin position="128"/>
        <end position="145"/>
    </location>
</feature>
<dbReference type="PANTHER" id="PTHR30250:SF11">
    <property type="entry name" value="O-ANTIGEN TRANSPORTER-RELATED"/>
    <property type="match status" value="1"/>
</dbReference>
<keyword evidence="4 6" id="KW-1133">Transmembrane helix</keyword>
<organism evidence="7 8">
    <name type="scientific">Solirubrobacter phytolaccae</name>
    <dbReference type="NCBI Taxonomy" id="1404360"/>
    <lineage>
        <taxon>Bacteria</taxon>
        <taxon>Bacillati</taxon>
        <taxon>Actinomycetota</taxon>
        <taxon>Thermoleophilia</taxon>
        <taxon>Solirubrobacterales</taxon>
        <taxon>Solirubrobacteraceae</taxon>
        <taxon>Solirubrobacter</taxon>
    </lineage>
</organism>
<feature type="transmembrane region" description="Helical" evidence="6">
    <location>
        <begin position="266"/>
        <end position="290"/>
    </location>
</feature>
<reference evidence="7" key="1">
    <citation type="submission" date="2022-10" db="EMBL/GenBank/DDBJ databases">
        <title>The WGS of Solirubrobacter phytolaccae KCTC 29190.</title>
        <authorList>
            <person name="Jiang Z."/>
        </authorList>
    </citation>
    <scope>NUCLEOTIDE SEQUENCE</scope>
    <source>
        <strain evidence="7">KCTC 29190</strain>
    </source>
</reference>
<evidence type="ECO:0000256" key="1">
    <source>
        <dbReference type="ARBA" id="ARBA00004651"/>
    </source>
</evidence>
<evidence type="ECO:0000256" key="3">
    <source>
        <dbReference type="ARBA" id="ARBA00022692"/>
    </source>
</evidence>
<evidence type="ECO:0000313" key="7">
    <source>
        <dbReference type="EMBL" id="MDA0180326.1"/>
    </source>
</evidence>
<keyword evidence="3 6" id="KW-0812">Transmembrane</keyword>
<evidence type="ECO:0000256" key="4">
    <source>
        <dbReference type="ARBA" id="ARBA00022989"/>
    </source>
</evidence>
<keyword evidence="8" id="KW-1185">Reference proteome</keyword>
<feature type="transmembrane region" description="Helical" evidence="6">
    <location>
        <begin position="184"/>
        <end position="202"/>
    </location>
</feature>
<gene>
    <name evidence="7" type="ORF">OJ997_08465</name>
</gene>
<feature type="transmembrane region" description="Helical" evidence="6">
    <location>
        <begin position="349"/>
        <end position="370"/>
    </location>
</feature>
<dbReference type="AlphaFoldDB" id="A0A9X3NA56"/>
<dbReference type="InterPro" id="IPR050833">
    <property type="entry name" value="Poly_Biosynth_Transport"/>
</dbReference>
<comment type="caution">
    <text evidence="7">The sequence shown here is derived from an EMBL/GenBank/DDBJ whole genome shotgun (WGS) entry which is preliminary data.</text>
</comment>
<dbReference type="Proteomes" id="UP001147653">
    <property type="component" value="Unassembled WGS sequence"/>
</dbReference>
<evidence type="ECO:0000256" key="6">
    <source>
        <dbReference type="SAM" id="Phobius"/>
    </source>
</evidence>
<name>A0A9X3NA56_9ACTN</name>
<dbReference type="EMBL" id="JAPDDP010000011">
    <property type="protein sequence ID" value="MDA0180326.1"/>
    <property type="molecule type" value="Genomic_DNA"/>
</dbReference>
<feature type="transmembrane region" description="Helical" evidence="6">
    <location>
        <begin position="20"/>
        <end position="42"/>
    </location>
</feature>
<feature type="transmembrane region" description="Helical" evidence="6">
    <location>
        <begin position="96"/>
        <end position="116"/>
    </location>
</feature>
<protein>
    <recommendedName>
        <fullName evidence="9">O-antigen/teichoic acid export membrane protein</fullName>
    </recommendedName>
</protein>
<feature type="transmembrane region" description="Helical" evidence="6">
    <location>
        <begin position="230"/>
        <end position="254"/>
    </location>
</feature>
<accession>A0A9X3NA56</accession>
<dbReference type="RefSeq" id="WP_270024634.1">
    <property type="nucleotide sequence ID" value="NZ_JAPDDP010000011.1"/>
</dbReference>
<feature type="transmembrane region" description="Helical" evidence="6">
    <location>
        <begin position="406"/>
        <end position="424"/>
    </location>
</feature>
<evidence type="ECO:0000256" key="2">
    <source>
        <dbReference type="ARBA" id="ARBA00022475"/>
    </source>
</evidence>
<feature type="transmembrane region" description="Helical" evidence="6">
    <location>
        <begin position="311"/>
        <end position="329"/>
    </location>
</feature>
<dbReference type="PANTHER" id="PTHR30250">
    <property type="entry name" value="PST FAMILY PREDICTED COLANIC ACID TRANSPORTER"/>
    <property type="match status" value="1"/>
</dbReference>
<dbReference type="GO" id="GO:0005886">
    <property type="term" value="C:plasma membrane"/>
    <property type="evidence" value="ECO:0007669"/>
    <property type="project" value="UniProtKB-SubCell"/>
</dbReference>
<comment type="subcellular location">
    <subcellularLocation>
        <location evidence="1">Cell membrane</location>
        <topology evidence="1">Multi-pass membrane protein</topology>
    </subcellularLocation>
</comment>
<keyword evidence="5 6" id="KW-0472">Membrane</keyword>
<evidence type="ECO:0008006" key="9">
    <source>
        <dbReference type="Google" id="ProtNLM"/>
    </source>
</evidence>
<feature type="transmembrane region" description="Helical" evidence="6">
    <location>
        <begin position="157"/>
        <end position="178"/>
    </location>
</feature>
<feature type="transmembrane region" description="Helical" evidence="6">
    <location>
        <begin position="48"/>
        <end position="67"/>
    </location>
</feature>
<evidence type="ECO:0000256" key="5">
    <source>
        <dbReference type="ARBA" id="ARBA00023136"/>
    </source>
</evidence>
<proteinExistence type="predicted"/>
<keyword evidence="2" id="KW-1003">Cell membrane</keyword>